<accession>F9FDW6</accession>
<feature type="non-terminal residue" evidence="1">
    <location>
        <position position="1"/>
    </location>
</feature>
<protein>
    <submittedName>
        <fullName evidence="1">Uncharacterized protein</fullName>
    </submittedName>
</protein>
<reference evidence="1" key="1">
    <citation type="journal article" date="2012" name="Mol. Plant Microbe Interact.">
        <title>A highly conserved effector in Fusarium oxysporum is required for full virulence on Arabidopsis.</title>
        <authorList>
            <person name="Thatcher L.F."/>
            <person name="Gardiner D.M."/>
            <person name="Kazan K."/>
            <person name="Manners J."/>
        </authorList>
    </citation>
    <scope>NUCLEOTIDE SEQUENCE [LARGE SCALE GENOMIC DNA]</scope>
    <source>
        <strain evidence="1">Fo5176</strain>
    </source>
</reference>
<dbReference type="EMBL" id="AFQF01001462">
    <property type="protein sequence ID" value="EGU84891.1"/>
    <property type="molecule type" value="Genomic_DNA"/>
</dbReference>
<gene>
    <name evidence="1" type="ORF">FOXB_04594</name>
</gene>
<name>F9FDW6_FUSOF</name>
<comment type="caution">
    <text evidence="1">The sequence shown here is derived from an EMBL/GenBank/DDBJ whole genome shotgun (WGS) entry which is preliminary data.</text>
</comment>
<evidence type="ECO:0000313" key="1">
    <source>
        <dbReference type="EMBL" id="EGU84891.1"/>
    </source>
</evidence>
<sequence>LYNINLPPR</sequence>
<proteinExistence type="predicted"/>
<organism evidence="1">
    <name type="scientific">Fusarium oxysporum (strain Fo5176)</name>
    <name type="common">Fusarium vascular wilt</name>
    <dbReference type="NCBI Taxonomy" id="660025"/>
    <lineage>
        <taxon>Eukaryota</taxon>
        <taxon>Fungi</taxon>
        <taxon>Dikarya</taxon>
        <taxon>Ascomycota</taxon>
        <taxon>Pezizomycotina</taxon>
        <taxon>Sordariomycetes</taxon>
        <taxon>Hypocreomycetidae</taxon>
        <taxon>Hypocreales</taxon>
        <taxon>Nectriaceae</taxon>
        <taxon>Fusarium</taxon>
        <taxon>Fusarium oxysporum species complex</taxon>
    </lineage>
</organism>